<name>A0ABQ1UJ68_9BACT</name>
<protein>
    <submittedName>
        <fullName evidence="9">Rhomboid family intramembrane serine protease</fullName>
    </submittedName>
</protein>
<evidence type="ECO:0000256" key="3">
    <source>
        <dbReference type="ARBA" id="ARBA00022692"/>
    </source>
</evidence>
<gene>
    <name evidence="9" type="ORF">GCM10011383_34850</name>
</gene>
<feature type="transmembrane region" description="Helical" evidence="7">
    <location>
        <begin position="242"/>
        <end position="260"/>
    </location>
</feature>
<accession>A0ABQ1UJ68</accession>
<dbReference type="InterPro" id="IPR022764">
    <property type="entry name" value="Peptidase_S54_rhomboid_dom"/>
</dbReference>
<dbReference type="PANTHER" id="PTHR43731:SF14">
    <property type="entry name" value="PRESENILIN-ASSOCIATED RHOMBOID-LIKE PROTEIN, MITOCHONDRIAL"/>
    <property type="match status" value="1"/>
</dbReference>
<evidence type="ECO:0000256" key="5">
    <source>
        <dbReference type="ARBA" id="ARBA00022989"/>
    </source>
</evidence>
<keyword evidence="5 7" id="KW-1133">Transmembrane helix</keyword>
<reference evidence="10" key="1">
    <citation type="journal article" date="2019" name="Int. J. Syst. Evol. Microbiol.">
        <title>The Global Catalogue of Microorganisms (GCM) 10K type strain sequencing project: providing services to taxonomists for standard genome sequencing and annotation.</title>
        <authorList>
            <consortium name="The Broad Institute Genomics Platform"/>
            <consortium name="The Broad Institute Genome Sequencing Center for Infectious Disease"/>
            <person name="Wu L."/>
            <person name="Ma J."/>
        </authorList>
    </citation>
    <scope>NUCLEOTIDE SEQUENCE [LARGE SCALE GENOMIC DNA]</scope>
    <source>
        <strain evidence="10">CGMCC 1.15197</strain>
    </source>
</reference>
<keyword evidence="3 7" id="KW-0812">Transmembrane</keyword>
<keyword evidence="6 7" id="KW-0472">Membrane</keyword>
<evidence type="ECO:0000313" key="10">
    <source>
        <dbReference type="Proteomes" id="UP000632273"/>
    </source>
</evidence>
<dbReference type="EMBL" id="BMHT01000006">
    <property type="protein sequence ID" value="GGF20237.1"/>
    <property type="molecule type" value="Genomic_DNA"/>
</dbReference>
<evidence type="ECO:0000256" key="6">
    <source>
        <dbReference type="ARBA" id="ARBA00023136"/>
    </source>
</evidence>
<feature type="transmembrane region" description="Helical" evidence="7">
    <location>
        <begin position="86"/>
        <end position="104"/>
    </location>
</feature>
<feature type="domain" description="Peptidase S54 rhomboid" evidence="8">
    <location>
        <begin position="173"/>
        <end position="257"/>
    </location>
</feature>
<proteinExistence type="inferred from homology"/>
<dbReference type="GO" id="GO:0006508">
    <property type="term" value="P:proteolysis"/>
    <property type="evidence" value="ECO:0007669"/>
    <property type="project" value="UniProtKB-KW"/>
</dbReference>
<evidence type="ECO:0000256" key="1">
    <source>
        <dbReference type="ARBA" id="ARBA00004141"/>
    </source>
</evidence>
<feature type="transmembrane region" description="Helical" evidence="7">
    <location>
        <begin position="181"/>
        <end position="201"/>
    </location>
</feature>
<comment type="subcellular location">
    <subcellularLocation>
        <location evidence="1">Membrane</location>
        <topology evidence="1">Multi-pass membrane protein</topology>
    </subcellularLocation>
</comment>
<keyword evidence="9" id="KW-0645">Protease</keyword>
<dbReference type="GO" id="GO:0008233">
    <property type="term" value="F:peptidase activity"/>
    <property type="evidence" value="ECO:0007669"/>
    <property type="project" value="UniProtKB-KW"/>
</dbReference>
<evidence type="ECO:0000259" key="8">
    <source>
        <dbReference type="Pfam" id="PF01694"/>
    </source>
</evidence>
<keyword evidence="4" id="KW-0378">Hydrolase</keyword>
<feature type="transmembrane region" description="Helical" evidence="7">
    <location>
        <begin position="34"/>
        <end position="54"/>
    </location>
</feature>
<dbReference type="Proteomes" id="UP000632273">
    <property type="component" value="Unassembled WGS sequence"/>
</dbReference>
<dbReference type="Pfam" id="PF01694">
    <property type="entry name" value="Rhomboid"/>
    <property type="match status" value="2"/>
</dbReference>
<dbReference type="RefSeq" id="WP_188815306.1">
    <property type="nucleotide sequence ID" value="NZ_BMHT01000006.1"/>
</dbReference>
<comment type="caution">
    <text evidence="9">The sequence shown here is derived from an EMBL/GenBank/DDBJ whole genome shotgun (WGS) entry which is preliminary data.</text>
</comment>
<evidence type="ECO:0000256" key="4">
    <source>
        <dbReference type="ARBA" id="ARBA00022801"/>
    </source>
</evidence>
<dbReference type="SUPFAM" id="SSF144091">
    <property type="entry name" value="Rhomboid-like"/>
    <property type="match status" value="1"/>
</dbReference>
<evidence type="ECO:0000256" key="7">
    <source>
        <dbReference type="SAM" id="Phobius"/>
    </source>
</evidence>
<feature type="transmembrane region" description="Helical" evidence="7">
    <location>
        <begin position="208"/>
        <end position="227"/>
    </location>
</feature>
<dbReference type="Gene3D" id="1.20.1540.10">
    <property type="entry name" value="Rhomboid-like"/>
    <property type="match status" value="1"/>
</dbReference>
<dbReference type="InterPro" id="IPR050925">
    <property type="entry name" value="Rhomboid_protease_S54"/>
</dbReference>
<dbReference type="InterPro" id="IPR035952">
    <property type="entry name" value="Rhomboid-like_sf"/>
</dbReference>
<dbReference type="PANTHER" id="PTHR43731">
    <property type="entry name" value="RHOMBOID PROTEASE"/>
    <property type="match status" value="1"/>
</dbReference>
<keyword evidence="10" id="KW-1185">Reference proteome</keyword>
<organism evidence="9 10">
    <name type="scientific">Hymenobacter cavernae</name>
    <dbReference type="NCBI Taxonomy" id="2044852"/>
    <lineage>
        <taxon>Bacteria</taxon>
        <taxon>Pseudomonadati</taxon>
        <taxon>Bacteroidota</taxon>
        <taxon>Cytophagia</taxon>
        <taxon>Cytophagales</taxon>
        <taxon>Hymenobacteraceae</taxon>
        <taxon>Hymenobacter</taxon>
    </lineage>
</organism>
<evidence type="ECO:0000256" key="2">
    <source>
        <dbReference type="ARBA" id="ARBA00009045"/>
    </source>
</evidence>
<evidence type="ECO:0000313" key="9">
    <source>
        <dbReference type="EMBL" id="GGF20237.1"/>
    </source>
</evidence>
<feature type="transmembrane region" description="Helical" evidence="7">
    <location>
        <begin position="60"/>
        <end position="77"/>
    </location>
</feature>
<feature type="domain" description="Peptidase S54 rhomboid" evidence="8">
    <location>
        <begin position="44"/>
        <end position="103"/>
    </location>
</feature>
<sequence>MFNLTPTVRTLLFINLGVYFLETQMKQVIVPFGALYPIGSINFHPWQFVTYMFLHDPNSFMHVLSNMFGLISFGPLLEQRWGGERLLMFWMICGIGAGVLYSGVRYYELHQIDEARIEFRQNPTGVGFAEFYRDFAPEEYDPGRAATATALNRNPNEQSLISAAVEDVNSFYSRTINSPSAGMLGASGALFGLLFAFGYLFPNTELMLLFFPFPIKAKYFVTLYALYELYAGIHQAPGDNVAHFAHLGGLLIGFIVLKIWERSHTRFY</sequence>
<comment type="similarity">
    <text evidence="2">Belongs to the peptidase S54 family.</text>
</comment>